<dbReference type="PIRSF" id="PIRSF037847">
    <property type="entry name" value="NiaR"/>
    <property type="match status" value="1"/>
</dbReference>
<dbReference type="InterPro" id="IPR004173">
    <property type="entry name" value="3H_domain"/>
</dbReference>
<proteinExistence type="predicted"/>
<evidence type="ECO:0000313" key="4">
    <source>
        <dbReference type="Proteomes" id="UP001059480"/>
    </source>
</evidence>
<dbReference type="Pfam" id="PF02829">
    <property type="entry name" value="3H"/>
    <property type="match status" value="1"/>
</dbReference>
<dbReference type="Gene3D" id="1.10.10.10">
    <property type="entry name" value="Winged helix-like DNA-binding domain superfamily/Winged helix DNA-binding domain"/>
    <property type="match status" value="1"/>
</dbReference>
<evidence type="ECO:0000313" key="3">
    <source>
        <dbReference type="EMBL" id="MCQ9209261.1"/>
    </source>
</evidence>
<comment type="caution">
    <text evidence="3">The sequence shown here is derived from an EMBL/GenBank/DDBJ whole genome shotgun (WGS) entry which is preliminary data.</text>
</comment>
<reference evidence="3" key="3">
    <citation type="journal article" date="2023" name="Microbiol. Resour. Announc.">
        <title>Draft Genome Sequence of Granulicatella sp. Strain S8, Isolated from a Marine Fish, Seriola quinqueradiata.</title>
        <authorList>
            <person name="Lee M."/>
            <person name="Farooq A."/>
            <person name="Jeong J.B."/>
            <person name="Jung M.Y."/>
        </authorList>
    </citation>
    <scope>NUCLEOTIDE SEQUENCE</scope>
    <source>
        <strain evidence="3">S8</strain>
    </source>
</reference>
<dbReference type="InterPro" id="IPR026043">
    <property type="entry name" value="NadR"/>
</dbReference>
<accession>A0ABT1WL51</accession>
<dbReference type="SUPFAM" id="SSF46785">
    <property type="entry name" value="Winged helix' DNA-binding domain"/>
    <property type="match status" value="1"/>
</dbReference>
<protein>
    <submittedName>
        <fullName evidence="3">Transcription repressor NadR</fullName>
    </submittedName>
</protein>
<dbReference type="Pfam" id="PF08279">
    <property type="entry name" value="HTH_11"/>
    <property type="match status" value="1"/>
</dbReference>
<name>A0ABT1WL51_9LACT</name>
<sequence>MGRREAILKRLSQEHQAISASQLAKEFHVSRQVVVGDIALLRAQGEAIVSTSKGYLLSSNVHNPVLTNRIVCKHRSEETLDELFTIVDFGGAVLDVRIDHPIYKEIVVELKVRSRKDAMDFMANIENKQATLLSGLTDGVHIHTIETATKEEFDQIKEALNQKGYLYTEMTK</sequence>
<dbReference type="RefSeq" id="WP_256944366.1">
    <property type="nucleotide sequence ID" value="NZ_JANHNZ010000001.1"/>
</dbReference>
<feature type="domain" description="Helix-turn-helix type 11" evidence="2">
    <location>
        <begin position="3"/>
        <end position="55"/>
    </location>
</feature>
<dbReference type="InterPro" id="IPR036390">
    <property type="entry name" value="WH_DNA-bd_sf"/>
</dbReference>
<dbReference type="SUPFAM" id="SSF75500">
    <property type="entry name" value="Putative transcriptional regulator TM1602, C-terminal domain"/>
    <property type="match status" value="1"/>
</dbReference>
<evidence type="ECO:0000259" key="2">
    <source>
        <dbReference type="Pfam" id="PF08279"/>
    </source>
</evidence>
<gene>
    <name evidence="3" type="ORF">NPA36_01595</name>
</gene>
<dbReference type="EMBL" id="JANHNZ010000001">
    <property type="protein sequence ID" value="MCQ9209261.1"/>
    <property type="molecule type" value="Genomic_DNA"/>
</dbReference>
<dbReference type="InterPro" id="IPR013196">
    <property type="entry name" value="HTH_11"/>
</dbReference>
<reference evidence="3" key="2">
    <citation type="journal article" date="2023" name="Curr. Microbiol.">
        <title>Granulicatella seriolae sp. nov., a Novel Facultative Anaerobe Isolated from Yellowtail Marine Fish.</title>
        <authorList>
            <person name="Lee M."/>
            <person name="Choi Y.J."/>
            <person name="Farooq A."/>
            <person name="Jeong J.B."/>
            <person name="Jung M.Y."/>
        </authorList>
    </citation>
    <scope>NUCLEOTIDE SEQUENCE</scope>
    <source>
        <strain evidence="3">S8</strain>
    </source>
</reference>
<keyword evidence="4" id="KW-1185">Reference proteome</keyword>
<evidence type="ECO:0000259" key="1">
    <source>
        <dbReference type="Pfam" id="PF02829"/>
    </source>
</evidence>
<dbReference type="InterPro" id="IPR035922">
    <property type="entry name" value="3H_dom_sf"/>
</dbReference>
<dbReference type="Gene3D" id="3.30.1340.20">
    <property type="entry name" value="3H domain"/>
    <property type="match status" value="1"/>
</dbReference>
<organism evidence="3 4">
    <name type="scientific">Granulicatella seriolae</name>
    <dbReference type="NCBI Taxonomy" id="2967226"/>
    <lineage>
        <taxon>Bacteria</taxon>
        <taxon>Bacillati</taxon>
        <taxon>Bacillota</taxon>
        <taxon>Bacilli</taxon>
        <taxon>Lactobacillales</taxon>
        <taxon>Carnobacteriaceae</taxon>
        <taxon>Granulicatella</taxon>
    </lineage>
</organism>
<feature type="domain" description="3H" evidence="1">
    <location>
        <begin position="70"/>
        <end position="166"/>
    </location>
</feature>
<dbReference type="InterPro" id="IPR036388">
    <property type="entry name" value="WH-like_DNA-bd_sf"/>
</dbReference>
<dbReference type="PANTHER" id="PTHR40068:SF1">
    <property type="entry name" value="TRANSCRIPTION REPRESSOR NIAR-RELATED"/>
    <property type="match status" value="1"/>
</dbReference>
<dbReference type="Proteomes" id="UP001059480">
    <property type="component" value="Unassembled WGS sequence"/>
</dbReference>
<dbReference type="PANTHER" id="PTHR40068">
    <property type="entry name" value="TRANSCRIPTION REPRESSOR NIAR-RELATED"/>
    <property type="match status" value="1"/>
</dbReference>
<reference evidence="3" key="1">
    <citation type="submission" date="2022-07" db="EMBL/GenBank/DDBJ databases">
        <authorList>
            <person name="Jung M.-Y."/>
            <person name="Lee M."/>
        </authorList>
    </citation>
    <scope>NUCLEOTIDE SEQUENCE</scope>
    <source>
        <strain evidence="3">S8</strain>
    </source>
</reference>